<feature type="coiled-coil region" evidence="1">
    <location>
        <begin position="286"/>
        <end position="317"/>
    </location>
</feature>
<evidence type="ECO:0000313" key="4">
    <source>
        <dbReference type="Proteomes" id="UP000184501"/>
    </source>
</evidence>
<sequence>MNRSRTKKASAADDADGADKAAEAVSEIAAELYAVPPPEFVATRDARAGAVEKAGDRVLARAVRRLRRPTLAAWAVNLLVRQERGLLDRLLTVGAELRAAQEQLRGEALRQLNRQRHQVLAALTRRARDLAAEQGHRLGGTAERQVEETLSAALADPEAAAQVCSGRLTSALPAYSGFGPLPSVPSVARPRAEHAPAPAPRRPRTDAADAAARRAREREQERLRAELTKARREHDQATADLERVEHEHEGARSARDVAQRDHQAAQDELRRRQDALHVAENALRVAQDAMAACDRALREARRARESTLRRVRKLEEQVGAAEK</sequence>
<evidence type="ECO:0000313" key="3">
    <source>
        <dbReference type="EMBL" id="SHF79150.1"/>
    </source>
</evidence>
<name>A0A1M5EJ41_STRHI</name>
<dbReference type="EMBL" id="FQVN01000005">
    <property type="protein sequence ID" value="SHF79150.1"/>
    <property type="molecule type" value="Genomic_DNA"/>
</dbReference>
<dbReference type="RefSeq" id="WP_234995754.1">
    <property type="nucleotide sequence ID" value="NZ_FQVN01000005.1"/>
</dbReference>
<dbReference type="Proteomes" id="UP000184501">
    <property type="component" value="Unassembled WGS sequence"/>
</dbReference>
<keyword evidence="1" id="KW-0175">Coiled coil</keyword>
<accession>A0A1M5EJ41</accession>
<reference evidence="3 4" key="1">
    <citation type="submission" date="2016-11" db="EMBL/GenBank/DDBJ databases">
        <authorList>
            <person name="Jaros S."/>
            <person name="Januszkiewicz K."/>
            <person name="Wedrychowicz H."/>
        </authorList>
    </citation>
    <scope>NUCLEOTIDE SEQUENCE [LARGE SCALE GENOMIC DNA]</scope>
    <source>
        <strain evidence="3 4">DSM 44523</strain>
    </source>
</reference>
<protein>
    <submittedName>
        <fullName evidence="3">Uncharacterized protein</fullName>
    </submittedName>
</protein>
<organism evidence="3 4">
    <name type="scientific">Streptoalloteichus hindustanus</name>
    <dbReference type="NCBI Taxonomy" id="2017"/>
    <lineage>
        <taxon>Bacteria</taxon>
        <taxon>Bacillati</taxon>
        <taxon>Actinomycetota</taxon>
        <taxon>Actinomycetes</taxon>
        <taxon>Pseudonocardiales</taxon>
        <taxon>Pseudonocardiaceae</taxon>
        <taxon>Streptoalloteichus</taxon>
    </lineage>
</organism>
<keyword evidence="4" id="KW-1185">Reference proteome</keyword>
<proteinExistence type="predicted"/>
<dbReference type="STRING" id="2017.SAMN05444320_1056"/>
<evidence type="ECO:0000256" key="1">
    <source>
        <dbReference type="SAM" id="Coils"/>
    </source>
</evidence>
<feature type="region of interest" description="Disordered" evidence="2">
    <location>
        <begin position="186"/>
        <end position="270"/>
    </location>
</feature>
<dbReference type="AlphaFoldDB" id="A0A1M5EJ41"/>
<feature type="compositionally biased region" description="Basic and acidic residues" evidence="2">
    <location>
        <begin position="203"/>
        <end position="270"/>
    </location>
</feature>
<evidence type="ECO:0000256" key="2">
    <source>
        <dbReference type="SAM" id="MobiDB-lite"/>
    </source>
</evidence>
<gene>
    <name evidence="3" type="ORF">SAMN05444320_1056</name>
</gene>